<evidence type="ECO:0000313" key="11">
    <source>
        <dbReference type="EMBL" id="KAK7791404.1"/>
    </source>
</evidence>
<dbReference type="Pfam" id="PF17064">
    <property type="entry name" value="QVR"/>
    <property type="match status" value="1"/>
</dbReference>
<dbReference type="GO" id="GO:0032222">
    <property type="term" value="P:regulation of synaptic transmission, cholinergic"/>
    <property type="evidence" value="ECO:0007669"/>
    <property type="project" value="InterPro"/>
</dbReference>
<keyword evidence="7" id="KW-0325">Glycoprotein</keyword>
<gene>
    <name evidence="11" type="ORF">R5R35_010528</name>
</gene>
<feature type="signal peptide" evidence="10">
    <location>
        <begin position="1"/>
        <end position="24"/>
    </location>
</feature>
<sequence>MNIYSSNKLTIVFVILSLAISTEALKRCFTCRSRGDQGSCKDPFKINATMVEMERGVDAVPCASGWCGKFLEGGTTYKDDDYGVATQRLCLQRGPSDDEERCDYTVWNHKKVYMCFCKGDLCNHSPVSATAPLSLIILGLGILLKM</sequence>
<dbReference type="CDD" id="cd23589">
    <property type="entry name" value="TFP_LU_ECD_Rtv"/>
    <property type="match status" value="1"/>
</dbReference>
<accession>A0AAN9V4C5</accession>
<name>A0AAN9V4C5_9ORTH</name>
<evidence type="ECO:0000256" key="7">
    <source>
        <dbReference type="ARBA" id="ARBA00023180"/>
    </source>
</evidence>
<keyword evidence="6 9" id="KW-0472">Membrane</keyword>
<evidence type="ECO:0000256" key="5">
    <source>
        <dbReference type="ARBA" id="ARBA00022989"/>
    </source>
</evidence>
<evidence type="ECO:0000313" key="12">
    <source>
        <dbReference type="Proteomes" id="UP001378592"/>
    </source>
</evidence>
<comment type="subcellular location">
    <subcellularLocation>
        <location evidence="1">Membrane</location>
        <topology evidence="1">Lipid-anchor</topology>
        <topology evidence="1">GPI-anchor</topology>
    </subcellularLocation>
</comment>
<dbReference type="GO" id="GO:0098552">
    <property type="term" value="C:side of membrane"/>
    <property type="evidence" value="ECO:0007669"/>
    <property type="project" value="UniProtKB-KW"/>
</dbReference>
<proteinExistence type="predicted"/>
<evidence type="ECO:0008006" key="13">
    <source>
        <dbReference type="Google" id="ProtNLM"/>
    </source>
</evidence>
<keyword evidence="12" id="KW-1185">Reference proteome</keyword>
<evidence type="ECO:0000256" key="1">
    <source>
        <dbReference type="ARBA" id="ARBA00004589"/>
    </source>
</evidence>
<organism evidence="11 12">
    <name type="scientific">Gryllus longicercus</name>
    <dbReference type="NCBI Taxonomy" id="2509291"/>
    <lineage>
        <taxon>Eukaryota</taxon>
        <taxon>Metazoa</taxon>
        <taxon>Ecdysozoa</taxon>
        <taxon>Arthropoda</taxon>
        <taxon>Hexapoda</taxon>
        <taxon>Insecta</taxon>
        <taxon>Pterygota</taxon>
        <taxon>Neoptera</taxon>
        <taxon>Polyneoptera</taxon>
        <taxon>Orthoptera</taxon>
        <taxon>Ensifera</taxon>
        <taxon>Gryllidea</taxon>
        <taxon>Grylloidea</taxon>
        <taxon>Gryllidae</taxon>
        <taxon>Gryllinae</taxon>
        <taxon>Gryllus</taxon>
    </lineage>
</organism>
<evidence type="ECO:0000256" key="3">
    <source>
        <dbReference type="ARBA" id="ARBA00022692"/>
    </source>
</evidence>
<protein>
    <recommendedName>
        <fullName evidence="13">Protein sleepless</fullName>
    </recommendedName>
</protein>
<keyword evidence="3 9" id="KW-0812">Transmembrane</keyword>
<dbReference type="PANTHER" id="PTHR33562:SF22">
    <property type="entry name" value="PROTEIN QUIVER"/>
    <property type="match status" value="1"/>
</dbReference>
<evidence type="ECO:0000256" key="10">
    <source>
        <dbReference type="SAM" id="SignalP"/>
    </source>
</evidence>
<comment type="caution">
    <text evidence="11">The sequence shown here is derived from an EMBL/GenBank/DDBJ whole genome shotgun (WGS) entry which is preliminary data.</text>
</comment>
<dbReference type="PANTHER" id="PTHR33562">
    <property type="entry name" value="ATILLA, ISOFORM B-RELATED-RELATED"/>
    <property type="match status" value="1"/>
</dbReference>
<dbReference type="InterPro" id="IPR031424">
    <property type="entry name" value="QVR-like"/>
</dbReference>
<evidence type="ECO:0000256" key="9">
    <source>
        <dbReference type="SAM" id="Phobius"/>
    </source>
</evidence>
<reference evidence="11 12" key="1">
    <citation type="submission" date="2024-03" db="EMBL/GenBank/DDBJ databases">
        <title>The genome assembly and annotation of the cricket Gryllus longicercus Weissman &amp; Gray.</title>
        <authorList>
            <person name="Szrajer S."/>
            <person name="Gray D."/>
            <person name="Ylla G."/>
        </authorList>
    </citation>
    <scope>NUCLEOTIDE SEQUENCE [LARGE SCALE GENOMIC DNA]</scope>
    <source>
        <strain evidence="11">DAG 2021-001</strain>
        <tissue evidence="11">Whole body minus gut</tissue>
    </source>
</reference>
<keyword evidence="2" id="KW-0336">GPI-anchor</keyword>
<evidence type="ECO:0000256" key="8">
    <source>
        <dbReference type="ARBA" id="ARBA00023288"/>
    </source>
</evidence>
<keyword evidence="5 9" id="KW-1133">Transmembrane helix</keyword>
<dbReference type="InterPro" id="IPR050975">
    <property type="entry name" value="Sleep_regulator"/>
</dbReference>
<dbReference type="AlphaFoldDB" id="A0AAN9V4C5"/>
<dbReference type="GO" id="GO:0030431">
    <property type="term" value="P:sleep"/>
    <property type="evidence" value="ECO:0007669"/>
    <property type="project" value="InterPro"/>
</dbReference>
<keyword evidence="8" id="KW-0449">Lipoprotein</keyword>
<dbReference type="EMBL" id="JAZDUA010000539">
    <property type="protein sequence ID" value="KAK7791404.1"/>
    <property type="molecule type" value="Genomic_DNA"/>
</dbReference>
<evidence type="ECO:0000256" key="6">
    <source>
        <dbReference type="ARBA" id="ARBA00023136"/>
    </source>
</evidence>
<feature type="transmembrane region" description="Helical" evidence="9">
    <location>
        <begin position="127"/>
        <end position="144"/>
    </location>
</feature>
<dbReference type="Proteomes" id="UP001378592">
    <property type="component" value="Unassembled WGS sequence"/>
</dbReference>
<feature type="chain" id="PRO_5042878448" description="Protein sleepless" evidence="10">
    <location>
        <begin position="25"/>
        <end position="146"/>
    </location>
</feature>
<evidence type="ECO:0000256" key="4">
    <source>
        <dbReference type="ARBA" id="ARBA00022729"/>
    </source>
</evidence>
<evidence type="ECO:0000256" key="2">
    <source>
        <dbReference type="ARBA" id="ARBA00022622"/>
    </source>
</evidence>
<keyword evidence="4 10" id="KW-0732">Signal</keyword>